<reference evidence="3 4" key="1">
    <citation type="journal article" date="2020" name="Nature">
        <title>Six reference-quality genomes reveal evolution of bat adaptations.</title>
        <authorList>
            <person name="Jebb D."/>
            <person name="Huang Z."/>
            <person name="Pippel M."/>
            <person name="Hughes G.M."/>
            <person name="Lavrichenko K."/>
            <person name="Devanna P."/>
            <person name="Winkler S."/>
            <person name="Jermiin L.S."/>
            <person name="Skirmuntt E.C."/>
            <person name="Katzourakis A."/>
            <person name="Burkitt-Gray L."/>
            <person name="Ray D.A."/>
            <person name="Sullivan K.A.M."/>
            <person name="Roscito J.G."/>
            <person name="Kirilenko B.M."/>
            <person name="Davalos L.M."/>
            <person name="Corthals A.P."/>
            <person name="Power M.L."/>
            <person name="Jones G."/>
            <person name="Ransome R.D."/>
            <person name="Dechmann D.K.N."/>
            <person name="Locatelli A.G."/>
            <person name="Puechmaille S.J."/>
            <person name="Fedrigo O."/>
            <person name="Jarvis E.D."/>
            <person name="Hiller M."/>
            <person name="Vernes S.C."/>
            <person name="Myers E.W."/>
            <person name="Teeling E.C."/>
        </authorList>
    </citation>
    <scope>NUCLEOTIDE SEQUENCE [LARGE SCALE GENOMIC DNA]</scope>
    <source>
        <strain evidence="3">MRouAeg1</strain>
        <tissue evidence="3">Muscle</tissue>
    </source>
</reference>
<proteinExistence type="predicted"/>
<feature type="compositionally biased region" description="Basic and acidic residues" evidence="1">
    <location>
        <begin position="1043"/>
        <end position="1052"/>
    </location>
</feature>
<evidence type="ECO:0000259" key="2">
    <source>
        <dbReference type="PROSITE" id="PS50235"/>
    </source>
</evidence>
<dbReference type="GO" id="GO:0030576">
    <property type="term" value="P:Cajal body organization"/>
    <property type="evidence" value="ECO:0007669"/>
    <property type="project" value="InterPro"/>
</dbReference>
<feature type="compositionally biased region" description="Basic and acidic residues" evidence="1">
    <location>
        <begin position="127"/>
        <end position="148"/>
    </location>
</feature>
<dbReference type="GO" id="GO:0016926">
    <property type="term" value="P:protein desumoylation"/>
    <property type="evidence" value="ECO:0007669"/>
    <property type="project" value="TreeGrafter"/>
</dbReference>
<dbReference type="GO" id="GO:0015030">
    <property type="term" value="C:Cajal body"/>
    <property type="evidence" value="ECO:0007669"/>
    <property type="project" value="TreeGrafter"/>
</dbReference>
<protein>
    <submittedName>
        <fullName evidence="3">Ubiquitin specific peptidase like 1</fullName>
    </submittedName>
</protein>
<dbReference type="Proteomes" id="UP000593571">
    <property type="component" value="Unassembled WGS sequence"/>
</dbReference>
<feature type="region of interest" description="Disordered" evidence="1">
    <location>
        <begin position="928"/>
        <end position="954"/>
    </location>
</feature>
<feature type="compositionally biased region" description="Pro residues" evidence="1">
    <location>
        <begin position="811"/>
        <end position="822"/>
    </location>
</feature>
<feature type="region of interest" description="Disordered" evidence="1">
    <location>
        <begin position="624"/>
        <end position="689"/>
    </location>
</feature>
<dbReference type="InterPro" id="IPR038765">
    <property type="entry name" value="Papain-like_cys_pep_sf"/>
</dbReference>
<feature type="region of interest" description="Disordered" evidence="1">
    <location>
        <begin position="516"/>
        <end position="585"/>
    </location>
</feature>
<dbReference type="OrthoDB" id="6160353at2759"/>
<comment type="caution">
    <text evidence="3">The sequence shown here is derived from an EMBL/GenBank/DDBJ whole genome shotgun (WGS) entry which is preliminary data.</text>
</comment>
<dbReference type="GO" id="GO:0032183">
    <property type="term" value="F:SUMO binding"/>
    <property type="evidence" value="ECO:0007669"/>
    <property type="project" value="InterPro"/>
</dbReference>
<name>A0A7J8DZZ7_ROUAE</name>
<feature type="compositionally biased region" description="Low complexity" evidence="1">
    <location>
        <begin position="875"/>
        <end position="884"/>
    </location>
</feature>
<dbReference type="PANTHER" id="PTHR15294:SF3">
    <property type="entry name" value="SUMO-SPECIFIC ISOPEPTIDASE USPL1"/>
    <property type="match status" value="1"/>
</dbReference>
<dbReference type="PANTHER" id="PTHR15294">
    <property type="entry name" value="RETINOVIN-RELATED"/>
    <property type="match status" value="1"/>
</dbReference>
<feature type="region of interest" description="Disordered" evidence="1">
    <location>
        <begin position="875"/>
        <end position="904"/>
    </location>
</feature>
<feature type="region of interest" description="Disordered" evidence="1">
    <location>
        <begin position="1024"/>
        <end position="1077"/>
    </location>
</feature>
<dbReference type="InterPro" id="IPR033505">
    <property type="entry name" value="USPL1"/>
</dbReference>
<evidence type="ECO:0000313" key="4">
    <source>
        <dbReference type="Proteomes" id="UP000593571"/>
    </source>
</evidence>
<gene>
    <name evidence="3" type="ORF">HJG63_020404</name>
</gene>
<keyword evidence="4" id="KW-1185">Reference proteome</keyword>
<feature type="compositionally biased region" description="Polar residues" evidence="1">
    <location>
        <begin position="547"/>
        <end position="560"/>
    </location>
</feature>
<evidence type="ECO:0000256" key="1">
    <source>
        <dbReference type="SAM" id="MobiDB-lite"/>
    </source>
</evidence>
<dbReference type="InterPro" id="IPR028890">
    <property type="entry name" value="Peptidase_C98"/>
</dbReference>
<dbReference type="AlphaFoldDB" id="A0A7J8DZZ7"/>
<dbReference type="InterPro" id="IPR028889">
    <property type="entry name" value="USP"/>
</dbReference>
<evidence type="ECO:0000313" key="3">
    <source>
        <dbReference type="EMBL" id="KAF6428744.1"/>
    </source>
</evidence>
<organism evidence="3 4">
    <name type="scientific">Rousettus aegyptiacus</name>
    <name type="common">Egyptian fruit bat</name>
    <name type="synonym">Pteropus aegyptiacus</name>
    <dbReference type="NCBI Taxonomy" id="9407"/>
    <lineage>
        <taxon>Eukaryota</taxon>
        <taxon>Metazoa</taxon>
        <taxon>Chordata</taxon>
        <taxon>Craniata</taxon>
        <taxon>Vertebrata</taxon>
        <taxon>Euteleostomi</taxon>
        <taxon>Mammalia</taxon>
        <taxon>Eutheria</taxon>
        <taxon>Laurasiatheria</taxon>
        <taxon>Chiroptera</taxon>
        <taxon>Yinpterochiroptera</taxon>
        <taxon>Pteropodoidea</taxon>
        <taxon>Pteropodidae</taxon>
        <taxon>Rousettinae</taxon>
        <taxon>Rousettus</taxon>
    </lineage>
</organism>
<feature type="region of interest" description="Disordered" evidence="1">
    <location>
        <begin position="783"/>
        <end position="840"/>
    </location>
</feature>
<feature type="region of interest" description="Disordered" evidence="1">
    <location>
        <begin position="180"/>
        <end position="209"/>
    </location>
</feature>
<feature type="compositionally biased region" description="Low complexity" evidence="1">
    <location>
        <begin position="184"/>
        <end position="195"/>
    </location>
</feature>
<dbReference type="SUPFAM" id="SSF54001">
    <property type="entry name" value="Cysteine proteinases"/>
    <property type="match status" value="1"/>
</dbReference>
<sequence>MMDSPKTGNGLPVIGPGTHIGKSSLHMVGYLGKNSDSANVLSDGYCPACREKGKLKALKTYRISFQESISLCEDLQCIYPLGSKSLNNLISPDLEDHQTPNKPQKRKLLETSYRGSPPSANSKKIKDHVVTSGDRDLGSRRGEARDEAAADAPGSPHGGHRDPVRADDSLERDEVLEAADEDATAAGDSGAGDAAPQREGGMRERGAPPARACRPLCQTLCVQWRNSHALCWLDCLLSALVHLEAPRTAVLTHLRARDGSVFWQLFTRYHQASELLRASQGDVAQDGDCKQLNSEVFAKIEACLNEVRDEIFLRLQPQLRCTLGDMESPVFAFPLLLKLEPCVEKLFTYSFSWNFECSQCGHKYQNRCMKNLVTFTNVIPEWHPLNAAHFGPCNNCNNKSQIRKMVLEKLAPVFMLHFVEGLPHSAVQRYVFPFEGAAYHVAAVIQYKANNHFVTWIFGADGSWLECDDLKGPCSERHETLEVPAPEIHIVIWERQTSRAAGPAAACLPLQKAAERRAPGVGGGGPGSPAPCSVSGAAPAGATSGSHPTGVSVASDSLSQDEAVPRGHRLPAEPSGVTDSQSLPLAPEEIRVRSEGFLLENGPVAGNEVAGTDALQSREPLAAALGPAPRRAERSRDPLAESGLPRPTASARRGTEDAAVASAGTGTDAPHPTQGAEPVPAEGTVAPEGSVPFKQLLSPETERLKPEQCVPLRICDLKKKETPALSRTASSPQNPPPQEARKKPFVGSWVQGLLSKGASFLPPCMSAHGRATVTGLQPAVKGASNFGGFKTKGKRQKANQASRRARGCASKPPPASGPPAGHPGPGSVASPHAAVSASPQVVAGCDSAPLAAPLGTPLGPSLTAPLTAPLAAPLAAPLGAPLGHGSHGGDSDVSSANPGHSVEGQIHKLRLKLLKKLKAKKKKLAALMSSPQNGKLPGGNAELASQCGSPNDGESIEDLLKELQHQIDVADKYGGAAVPGMSPCGSQAHEDILAELLSPAAGVSAALSERGEADLRYLEVGEHCVPAPVPGEPSSLPRPAHPGQDHNSHSPAKDSQCGVQPAPPTGPARSRTPSWESSVKPDVFDDLFSSSALDSLAHDTLDLPYFDEYLFETC</sequence>
<feature type="domain" description="USP" evidence="2">
    <location>
        <begin position="222"/>
        <end position="496"/>
    </location>
</feature>
<feature type="compositionally biased region" description="Basic and acidic residues" evidence="1">
    <location>
        <begin position="630"/>
        <end position="639"/>
    </location>
</feature>
<feature type="compositionally biased region" description="Low complexity" evidence="1">
    <location>
        <begin position="530"/>
        <end position="546"/>
    </location>
</feature>
<feature type="region of interest" description="Disordered" evidence="1">
    <location>
        <begin position="92"/>
        <end position="166"/>
    </location>
</feature>
<dbReference type="PROSITE" id="PS50235">
    <property type="entry name" value="USP_3"/>
    <property type="match status" value="1"/>
</dbReference>
<dbReference type="EMBL" id="JACASE010000011">
    <property type="protein sequence ID" value="KAF6428744.1"/>
    <property type="molecule type" value="Genomic_DNA"/>
</dbReference>
<dbReference type="Pfam" id="PF15499">
    <property type="entry name" value="Peptidase_C98"/>
    <property type="match status" value="1"/>
</dbReference>
<dbReference type="InterPro" id="IPR029388">
    <property type="entry name" value="DUF4650"/>
</dbReference>
<dbReference type="Pfam" id="PF15509">
    <property type="entry name" value="DUF4650"/>
    <property type="match status" value="2"/>
</dbReference>
<feature type="compositionally biased region" description="Low complexity" evidence="1">
    <location>
        <begin position="825"/>
        <end position="840"/>
    </location>
</feature>
<accession>A0A7J8DZZ7</accession>
<feature type="region of interest" description="Disordered" evidence="1">
    <location>
        <begin position="721"/>
        <end position="742"/>
    </location>
</feature>